<evidence type="ECO:0008006" key="3">
    <source>
        <dbReference type="Google" id="ProtNLM"/>
    </source>
</evidence>
<reference evidence="1 2" key="1">
    <citation type="journal article" date="2016" name="Genome Announc.">
        <title>Draft Genome Sequences of Five Rapidly Growing Mycobacterium Species, M. thermoresistibile, M. fortuitum subsp. acetamidolyticum, M. canariasense, M. brisbanense, and M. novocastrense.</title>
        <authorList>
            <person name="Katahira K."/>
            <person name="Ogura Y."/>
            <person name="Gotoh Y."/>
            <person name="Hayashi T."/>
        </authorList>
    </citation>
    <scope>NUCLEOTIDE SEQUENCE [LARGE SCALE GENOMIC DNA]</scope>
    <source>
        <strain evidence="1 2">JCM18114</strain>
    </source>
</reference>
<protein>
    <recommendedName>
        <fullName evidence="3">Lipoprotein LpqJ</fullName>
    </recommendedName>
</protein>
<comment type="caution">
    <text evidence="1">The sequence shown here is derived from an EMBL/GenBank/DDBJ whole genome shotgun (WGS) entry which is preliminary data.</text>
</comment>
<accession>A0ABQ0KEK7</accession>
<organism evidence="1 2">
    <name type="scientific">Mycolicibacterium novocastrense</name>
    <name type="common">Mycobacterium novocastrense</name>
    <dbReference type="NCBI Taxonomy" id="59813"/>
    <lineage>
        <taxon>Bacteria</taxon>
        <taxon>Bacillati</taxon>
        <taxon>Actinomycetota</taxon>
        <taxon>Actinomycetes</taxon>
        <taxon>Mycobacteriales</taxon>
        <taxon>Mycobacteriaceae</taxon>
        <taxon>Mycolicibacterium</taxon>
    </lineage>
</organism>
<keyword evidence="2" id="KW-1185">Reference proteome</keyword>
<gene>
    <name evidence="1" type="ORF">RMCN_0807</name>
</gene>
<name>A0ABQ0KEK7_MYCNV</name>
<proteinExistence type="predicted"/>
<dbReference type="EMBL" id="BCTA01000013">
    <property type="protein sequence ID" value="GAT07674.1"/>
    <property type="molecule type" value="Genomic_DNA"/>
</dbReference>
<evidence type="ECO:0000313" key="1">
    <source>
        <dbReference type="EMBL" id="GAT07674.1"/>
    </source>
</evidence>
<dbReference type="Proteomes" id="UP000069773">
    <property type="component" value="Unassembled WGS sequence"/>
</dbReference>
<sequence>MSAMAPDALLPDEFDQVYVKSADGTRCVITTTELCCQNDQFTASPVIDGMQANGVRIDTDAVMSWIVGDLGNIPAIELDSTYTYRALGWTITTRAGGDLRFTNDQTGCSVVVGAHAIHVAP</sequence>
<evidence type="ECO:0000313" key="2">
    <source>
        <dbReference type="Proteomes" id="UP000069773"/>
    </source>
</evidence>